<sequence>MGGERGINRRTKGLKGGNERGEARGNLSVAGEEGEGLIGGVVRGGSTEQDDGLIVTYMIAVMAILRHFLIFYLESHLCFSKLNYDFGWQGGFKIDPNTNAREVESRFGESGVVGFKELSEKRTNEHYIIKTKKNVAGVKIKNLAMKADISKIGANNAISRPAKGEFTDKGETEIVGHRVALGEGKNSFWDAVVQLDGPELGSTRRWNLVARGGTLGSLDSARLGRGRVVKKKQKKKMHVIFSFLSAKPPPQASSIPRAAASASASLKHRRLADENVRRSSPAVSFVRSLVRIFDQPQRCIVQGDLQIGTVQEVNVKSRLPTMTNKDRLELLDDEEEVKTEGLIIKLINLIN</sequence>
<evidence type="ECO:0000313" key="4">
    <source>
        <dbReference type="Proteomes" id="UP000325081"/>
    </source>
</evidence>
<dbReference type="EMBL" id="BKCP01011625">
    <property type="protein sequence ID" value="GER54849.1"/>
    <property type="molecule type" value="Genomic_DNA"/>
</dbReference>
<evidence type="ECO:0000256" key="2">
    <source>
        <dbReference type="SAM" id="Phobius"/>
    </source>
</evidence>
<feature type="transmembrane region" description="Helical" evidence="2">
    <location>
        <begin position="53"/>
        <end position="73"/>
    </location>
</feature>
<dbReference type="AlphaFoldDB" id="A0A5A7RB65"/>
<keyword evidence="3" id="KW-0675">Receptor</keyword>
<keyword evidence="2" id="KW-0812">Transmembrane</keyword>
<organism evidence="3 4">
    <name type="scientific">Striga asiatica</name>
    <name type="common">Asiatic witchweed</name>
    <name type="synonym">Buchnera asiatica</name>
    <dbReference type="NCBI Taxonomy" id="4170"/>
    <lineage>
        <taxon>Eukaryota</taxon>
        <taxon>Viridiplantae</taxon>
        <taxon>Streptophyta</taxon>
        <taxon>Embryophyta</taxon>
        <taxon>Tracheophyta</taxon>
        <taxon>Spermatophyta</taxon>
        <taxon>Magnoliopsida</taxon>
        <taxon>eudicotyledons</taxon>
        <taxon>Gunneridae</taxon>
        <taxon>Pentapetalae</taxon>
        <taxon>asterids</taxon>
        <taxon>lamiids</taxon>
        <taxon>Lamiales</taxon>
        <taxon>Orobanchaceae</taxon>
        <taxon>Buchnereae</taxon>
        <taxon>Striga</taxon>
    </lineage>
</organism>
<dbReference type="InterPro" id="IPR023393">
    <property type="entry name" value="START-like_dom_sf"/>
</dbReference>
<gene>
    <name evidence="3" type="ORF">STAS_32475</name>
</gene>
<accession>A0A5A7RB65</accession>
<proteinExistence type="predicted"/>
<protein>
    <submittedName>
        <fullName evidence="3">Abscisic acid receptor PYR1</fullName>
    </submittedName>
</protein>
<evidence type="ECO:0000256" key="1">
    <source>
        <dbReference type="SAM" id="MobiDB-lite"/>
    </source>
</evidence>
<comment type="caution">
    <text evidence="3">The sequence shown here is derived from an EMBL/GenBank/DDBJ whole genome shotgun (WGS) entry which is preliminary data.</text>
</comment>
<keyword evidence="2" id="KW-0472">Membrane</keyword>
<feature type="region of interest" description="Disordered" evidence="1">
    <location>
        <begin position="1"/>
        <end position="26"/>
    </location>
</feature>
<dbReference type="Proteomes" id="UP000325081">
    <property type="component" value="Unassembled WGS sequence"/>
</dbReference>
<keyword evidence="4" id="KW-1185">Reference proteome</keyword>
<evidence type="ECO:0000313" key="3">
    <source>
        <dbReference type="EMBL" id="GER54849.1"/>
    </source>
</evidence>
<dbReference type="Gene3D" id="3.30.530.20">
    <property type="match status" value="1"/>
</dbReference>
<keyword evidence="2" id="KW-1133">Transmembrane helix</keyword>
<reference evidence="4" key="1">
    <citation type="journal article" date="2019" name="Curr. Biol.">
        <title>Genome Sequence of Striga asiatica Provides Insight into the Evolution of Plant Parasitism.</title>
        <authorList>
            <person name="Yoshida S."/>
            <person name="Kim S."/>
            <person name="Wafula E.K."/>
            <person name="Tanskanen J."/>
            <person name="Kim Y.M."/>
            <person name="Honaas L."/>
            <person name="Yang Z."/>
            <person name="Spallek T."/>
            <person name="Conn C.E."/>
            <person name="Ichihashi Y."/>
            <person name="Cheong K."/>
            <person name="Cui S."/>
            <person name="Der J.P."/>
            <person name="Gundlach H."/>
            <person name="Jiao Y."/>
            <person name="Hori C."/>
            <person name="Ishida J.K."/>
            <person name="Kasahara H."/>
            <person name="Kiba T."/>
            <person name="Kim M.S."/>
            <person name="Koo N."/>
            <person name="Laohavisit A."/>
            <person name="Lee Y.H."/>
            <person name="Lumba S."/>
            <person name="McCourt P."/>
            <person name="Mortimer J.C."/>
            <person name="Mutuku J.M."/>
            <person name="Nomura T."/>
            <person name="Sasaki-Sekimoto Y."/>
            <person name="Seto Y."/>
            <person name="Wang Y."/>
            <person name="Wakatake T."/>
            <person name="Sakakibara H."/>
            <person name="Demura T."/>
            <person name="Yamaguchi S."/>
            <person name="Yoneyama K."/>
            <person name="Manabe R.I."/>
            <person name="Nelson D.C."/>
            <person name="Schulman A.H."/>
            <person name="Timko M.P."/>
            <person name="dePamphilis C.W."/>
            <person name="Choi D."/>
            <person name="Shirasu K."/>
        </authorList>
    </citation>
    <scope>NUCLEOTIDE SEQUENCE [LARGE SCALE GENOMIC DNA]</scope>
    <source>
        <strain evidence="4">cv. UVA1</strain>
    </source>
</reference>
<name>A0A5A7RB65_STRAF</name>